<evidence type="ECO:0000313" key="2">
    <source>
        <dbReference type="Proteomes" id="UP000270795"/>
    </source>
</evidence>
<sequence length="165" mass="18797">MRALGFRVLDFAMHSNDPTSLIKLFAAARTYNNRPDNLTILMLVHAGATHITADPACLIMFYAQNGHLRKSRTNPFAFWIIRLCQKTLFIGLPTFTSVLGVSEGHLLHRVSLRLRSNTLPNLELMHRNVLKSDKWSKSRYRFHVINVICEWPSVVRAVFKTAHGG</sequence>
<gene>
    <name evidence="1" type="ORF">ALP17_200064</name>
</gene>
<organism evidence="1 2">
    <name type="scientific">Pseudomonas savastanoi</name>
    <name type="common">Pseudomonas syringae pv. savastanoi</name>
    <dbReference type="NCBI Taxonomy" id="29438"/>
    <lineage>
        <taxon>Bacteria</taxon>
        <taxon>Pseudomonadati</taxon>
        <taxon>Pseudomonadota</taxon>
        <taxon>Gammaproteobacteria</taxon>
        <taxon>Pseudomonadales</taxon>
        <taxon>Pseudomonadaceae</taxon>
        <taxon>Pseudomonas</taxon>
    </lineage>
</organism>
<reference evidence="1 2" key="1">
    <citation type="submission" date="2018-08" db="EMBL/GenBank/DDBJ databases">
        <title>Recombination of ecologically and evolutionarily significant loci maintains genetic cohesion in the Pseudomonas syringae species complex.</title>
        <authorList>
            <person name="Dillon M."/>
            <person name="Thakur S."/>
            <person name="Almeida R.N.D."/>
            <person name="Weir B.S."/>
            <person name="Guttman D.S."/>
        </authorList>
    </citation>
    <scope>NUCLEOTIDE SEQUENCE [LARGE SCALE GENOMIC DNA]</scope>
    <source>
        <strain evidence="1 2">ICMP 11899</strain>
    </source>
</reference>
<name>A0A3M6A9K4_PSESS</name>
<protein>
    <submittedName>
        <fullName evidence="1">Uncharacterized protein</fullName>
    </submittedName>
</protein>
<comment type="caution">
    <text evidence="1">The sequence shown here is derived from an EMBL/GenBank/DDBJ whole genome shotgun (WGS) entry which is preliminary data.</text>
</comment>
<accession>A0A3M6A9K4</accession>
<dbReference type="Proteomes" id="UP000270795">
    <property type="component" value="Unassembled WGS sequence"/>
</dbReference>
<dbReference type="AlphaFoldDB" id="A0A3M6A9K4"/>
<proteinExistence type="predicted"/>
<evidence type="ECO:0000313" key="1">
    <source>
        <dbReference type="EMBL" id="RMV15940.1"/>
    </source>
</evidence>
<dbReference type="EMBL" id="RBUM01000218">
    <property type="protein sequence ID" value="RMV15940.1"/>
    <property type="molecule type" value="Genomic_DNA"/>
</dbReference>